<dbReference type="KEGG" id="amn:RAM_31575"/>
<organism evidence="3 4">
    <name type="scientific">Amycolatopsis mediterranei (strain S699)</name>
    <name type="common">Nocardia mediterranei</name>
    <dbReference type="NCBI Taxonomy" id="713604"/>
    <lineage>
        <taxon>Bacteria</taxon>
        <taxon>Bacillati</taxon>
        <taxon>Actinomycetota</taxon>
        <taxon>Actinomycetes</taxon>
        <taxon>Pseudonocardiales</taxon>
        <taxon>Pseudonocardiaceae</taxon>
        <taxon>Amycolatopsis</taxon>
    </lineage>
</organism>
<dbReference type="AlphaFoldDB" id="A0A9R0UBK2"/>
<name>A0A9R0UBK2_AMYMS</name>
<protein>
    <submittedName>
        <fullName evidence="3">Uncharacterized protein</fullName>
    </submittedName>
</protein>
<evidence type="ECO:0000256" key="1">
    <source>
        <dbReference type="SAM" id="MobiDB-lite"/>
    </source>
</evidence>
<reference evidence="3 4" key="1">
    <citation type="journal article" date="2011" name="J. Bacteriol.">
        <title>Whole genome sequence of the rifamycin B-producing strain Amycolatopsis mediterranei S699.</title>
        <authorList>
            <person name="Verma M."/>
            <person name="Kaur J."/>
            <person name="Kumar M."/>
            <person name="Kumari K."/>
            <person name="Saxena A."/>
            <person name="Anand S."/>
            <person name="Nigam A."/>
            <person name="Ravi V."/>
            <person name="Raghuvanshi S."/>
            <person name="Khurana P."/>
            <person name="Tyagi A.K."/>
            <person name="Khurana J.P."/>
            <person name="Lal R."/>
        </authorList>
    </citation>
    <scope>NUCLEOTIDE SEQUENCE [LARGE SCALE GENOMIC DNA]</scope>
    <source>
        <strain evidence="3 4">S699</strain>
    </source>
</reference>
<dbReference type="Proteomes" id="UP000006138">
    <property type="component" value="Chromosome"/>
</dbReference>
<proteinExistence type="predicted"/>
<gene>
    <name evidence="2" type="ordered locus">RAM_01840</name>
    <name evidence="3" type="ordered locus">RAM_31575</name>
</gene>
<feature type="compositionally biased region" description="Basic and acidic residues" evidence="1">
    <location>
        <begin position="8"/>
        <end position="34"/>
    </location>
</feature>
<evidence type="ECO:0000313" key="2">
    <source>
        <dbReference type="EMBL" id="AEK38860.1"/>
    </source>
</evidence>
<keyword evidence="4" id="KW-1185">Reference proteome</keyword>
<dbReference type="KEGG" id="amn:RAM_01840"/>
<evidence type="ECO:0000313" key="4">
    <source>
        <dbReference type="Proteomes" id="UP000006138"/>
    </source>
</evidence>
<feature type="region of interest" description="Disordered" evidence="1">
    <location>
        <begin position="1"/>
        <end position="34"/>
    </location>
</feature>
<dbReference type="EMBL" id="CP002896">
    <property type="protein sequence ID" value="AEK44790.1"/>
    <property type="molecule type" value="Genomic_DNA"/>
</dbReference>
<accession>A0A9R0UBK2</accession>
<evidence type="ECO:0000313" key="3">
    <source>
        <dbReference type="EMBL" id="AEK44790.1"/>
    </source>
</evidence>
<dbReference type="EMBL" id="CP002896">
    <property type="protein sequence ID" value="AEK38860.1"/>
    <property type="molecule type" value="Genomic_DNA"/>
</dbReference>
<sequence length="34" mass="4154">MSTNDSGAWHRELQRQQEEIQRKQREAAQKDRNK</sequence>